<evidence type="ECO:0000313" key="2">
    <source>
        <dbReference type="Proteomes" id="UP001465976"/>
    </source>
</evidence>
<protein>
    <submittedName>
        <fullName evidence="1">Uncharacterized protein</fullName>
    </submittedName>
</protein>
<comment type="caution">
    <text evidence="1">The sequence shown here is derived from an EMBL/GenBank/DDBJ whole genome shotgun (WGS) entry which is preliminary data.</text>
</comment>
<proteinExistence type="predicted"/>
<evidence type="ECO:0000313" key="1">
    <source>
        <dbReference type="EMBL" id="KAL0564161.1"/>
    </source>
</evidence>
<dbReference type="Proteomes" id="UP001465976">
    <property type="component" value="Unassembled WGS sequence"/>
</dbReference>
<reference evidence="1 2" key="1">
    <citation type="submission" date="2024-02" db="EMBL/GenBank/DDBJ databases">
        <title>A draft genome for the cacao thread blight pathogen Marasmius crinis-equi.</title>
        <authorList>
            <person name="Cohen S.P."/>
            <person name="Baruah I.K."/>
            <person name="Amoako-Attah I."/>
            <person name="Bukari Y."/>
            <person name="Meinhardt L.W."/>
            <person name="Bailey B.A."/>
        </authorList>
    </citation>
    <scope>NUCLEOTIDE SEQUENCE [LARGE SCALE GENOMIC DNA]</scope>
    <source>
        <strain evidence="1 2">GH-76</strain>
    </source>
</reference>
<accession>A0ABR3EMN9</accession>
<organism evidence="1 2">
    <name type="scientific">Marasmius crinis-equi</name>
    <dbReference type="NCBI Taxonomy" id="585013"/>
    <lineage>
        <taxon>Eukaryota</taxon>
        <taxon>Fungi</taxon>
        <taxon>Dikarya</taxon>
        <taxon>Basidiomycota</taxon>
        <taxon>Agaricomycotina</taxon>
        <taxon>Agaricomycetes</taxon>
        <taxon>Agaricomycetidae</taxon>
        <taxon>Agaricales</taxon>
        <taxon>Marasmiineae</taxon>
        <taxon>Marasmiaceae</taxon>
        <taxon>Marasmius</taxon>
    </lineage>
</organism>
<gene>
    <name evidence="1" type="ORF">V5O48_017894</name>
</gene>
<name>A0ABR3EMN9_9AGAR</name>
<keyword evidence="2" id="KW-1185">Reference proteome</keyword>
<dbReference type="EMBL" id="JBAHYK010002950">
    <property type="protein sequence ID" value="KAL0564161.1"/>
    <property type="molecule type" value="Genomic_DNA"/>
</dbReference>
<sequence>MPRYVKLGNIYTSFRATALNLRNRPWAFGRLLTAMSHASVSNIWESYTMLERDVVRALLTMRGDERQLRIDERKPSSDPFHKNRGVFGAEEYAQIANNVNAMVNRLHDARYELPDIPDA</sequence>